<reference evidence="4 5" key="1">
    <citation type="journal article" date="2015" name="Genome Announc.">
        <title>Expanding the biotechnology potential of lactobacilli through comparative genomics of 213 strains and associated genera.</title>
        <authorList>
            <person name="Sun Z."/>
            <person name="Harris H.M."/>
            <person name="McCann A."/>
            <person name="Guo C."/>
            <person name="Argimon S."/>
            <person name="Zhang W."/>
            <person name="Yang X."/>
            <person name="Jeffery I.B."/>
            <person name="Cooney J.C."/>
            <person name="Kagawa T.F."/>
            <person name="Liu W."/>
            <person name="Song Y."/>
            <person name="Salvetti E."/>
            <person name="Wrobel A."/>
            <person name="Rasinkangas P."/>
            <person name="Parkhill J."/>
            <person name="Rea M.C."/>
            <person name="O'Sullivan O."/>
            <person name="Ritari J."/>
            <person name="Douillard F.P."/>
            <person name="Paul Ross R."/>
            <person name="Yang R."/>
            <person name="Briner A.E."/>
            <person name="Felis G.E."/>
            <person name="de Vos W.M."/>
            <person name="Barrangou R."/>
            <person name="Klaenhammer T.R."/>
            <person name="Caufield P.W."/>
            <person name="Cui Y."/>
            <person name="Zhang H."/>
            <person name="O'Toole P.W."/>
        </authorList>
    </citation>
    <scope>NUCLEOTIDE SEQUENCE [LARGE SCALE GENOMIC DNA]</scope>
    <source>
        <strain evidence="4 5">DSM 15814</strain>
    </source>
</reference>
<evidence type="ECO:0000313" key="4">
    <source>
        <dbReference type="EMBL" id="KRL56164.1"/>
    </source>
</evidence>
<proteinExistence type="predicted"/>
<dbReference type="PATRIC" id="fig|1114972.6.peg.2256"/>
<name>A0A0R1RM33_9LACO</name>
<dbReference type="InterPro" id="IPR038029">
    <property type="entry name" value="GbiG_N_sf"/>
</dbReference>
<dbReference type="GO" id="GO:0009236">
    <property type="term" value="P:cobalamin biosynthetic process"/>
    <property type="evidence" value="ECO:0007669"/>
    <property type="project" value="InterPro"/>
</dbReference>
<dbReference type="SUPFAM" id="SSF159672">
    <property type="entry name" value="CbiG N-terminal domain-like"/>
    <property type="match status" value="1"/>
</dbReference>
<dbReference type="Gene3D" id="3.30.420.180">
    <property type="entry name" value="CobE/GbiG C-terminal domain"/>
    <property type="match status" value="1"/>
</dbReference>
<dbReference type="STRING" id="1114972.FD35_GL002205"/>
<protein>
    <submittedName>
        <fullName evidence="4">Cobalamin (Vitamin B12) biosynthesis CbiG protein</fullName>
    </submittedName>
</protein>
<dbReference type="EMBL" id="AZFF01000005">
    <property type="protein sequence ID" value="KRL56164.1"/>
    <property type="molecule type" value="Genomic_DNA"/>
</dbReference>
<keyword evidence="5" id="KW-1185">Reference proteome</keyword>
<dbReference type="InterPro" id="IPR036518">
    <property type="entry name" value="CobE/GbiG_C_sf"/>
</dbReference>
<comment type="caution">
    <text evidence="4">The sequence shown here is derived from an EMBL/GenBank/DDBJ whole genome shotgun (WGS) entry which is preliminary data.</text>
</comment>
<dbReference type="OrthoDB" id="9781023at2"/>
<feature type="domain" description="Cobalamin biosynthesis central region" evidence="3">
    <location>
        <begin position="143"/>
        <end position="228"/>
    </location>
</feature>
<feature type="domain" description="Cobalamin synthesis G N-terminal" evidence="2">
    <location>
        <begin position="57"/>
        <end position="137"/>
    </location>
</feature>
<gene>
    <name evidence="4" type="ORF">FD35_GL002205</name>
</gene>
<dbReference type="eggNOG" id="COG2073">
    <property type="taxonomic scope" value="Bacteria"/>
</dbReference>
<dbReference type="InterPro" id="IPR021744">
    <property type="entry name" value="CbiG_N"/>
</dbReference>
<evidence type="ECO:0000259" key="1">
    <source>
        <dbReference type="Pfam" id="PF01890"/>
    </source>
</evidence>
<accession>A0A0R1RM33</accession>
<evidence type="ECO:0000259" key="2">
    <source>
        <dbReference type="Pfam" id="PF11760"/>
    </source>
</evidence>
<dbReference type="Pfam" id="PF11761">
    <property type="entry name" value="CbiG_mid"/>
    <property type="match status" value="1"/>
</dbReference>
<dbReference type="InterPro" id="IPR002750">
    <property type="entry name" value="CobE/GbiG_C"/>
</dbReference>
<organism evidence="4 5">
    <name type="scientific">Furfurilactobacillus rossiae DSM 15814</name>
    <dbReference type="NCBI Taxonomy" id="1114972"/>
    <lineage>
        <taxon>Bacteria</taxon>
        <taxon>Bacillati</taxon>
        <taxon>Bacillota</taxon>
        <taxon>Bacilli</taxon>
        <taxon>Lactobacillales</taxon>
        <taxon>Lactobacillaceae</taxon>
        <taxon>Furfurilactobacillus</taxon>
    </lineage>
</organism>
<dbReference type="InterPro" id="IPR021745">
    <property type="entry name" value="CbiG_mid"/>
</dbReference>
<sequence length="355" mass="39030">MTSTRFAVFALTETGTKLARRIGKLAAGDVTVFVPEKYLLPDETNEKCFGRGQFGTTFTDVFDHFDCLVCVMATGIVVRSVSKVLQDKLTDPAVLVVDEQAHHVISLLSGHMGGANQWTAKVADQLGSDPVITTATDTEGVQALDVLARIYHGWYAEFKTTTKRINGRLAAHEPVELYIEPNLVIPSVSLKGFRRLKQVADRNEKVPLVVISDRTHFDKQADCIQLIPKINVLGVGCRKDVTVGMMQAAFSQFCEERQLAWQSVDRIASIDVKAHETAVHYLGKIVGKQPQFYSARELSKTAIHYPQSAFVKKTVGVGNVAESSSELASGNRVIGDRFSADEITFALSRLTIKES</sequence>
<evidence type="ECO:0000259" key="3">
    <source>
        <dbReference type="Pfam" id="PF11761"/>
    </source>
</evidence>
<dbReference type="Pfam" id="PF01890">
    <property type="entry name" value="CbiG_C"/>
    <property type="match status" value="1"/>
</dbReference>
<dbReference type="PANTHER" id="PTHR37477">
    <property type="entry name" value="COBALT-PRECORRIN-5A HYDROLASE"/>
    <property type="match status" value="1"/>
</dbReference>
<dbReference type="SUPFAM" id="SSF159664">
    <property type="entry name" value="CobE/GbiG C-terminal domain-like"/>
    <property type="match status" value="1"/>
</dbReference>
<dbReference type="PANTHER" id="PTHR37477:SF1">
    <property type="entry name" value="COBALT-PRECORRIN-5A HYDROLASE"/>
    <property type="match status" value="1"/>
</dbReference>
<dbReference type="Proteomes" id="UP000051999">
    <property type="component" value="Unassembled WGS sequence"/>
</dbReference>
<feature type="domain" description="CobE/GbiG C-terminal" evidence="1">
    <location>
        <begin position="232"/>
        <end position="347"/>
    </location>
</feature>
<dbReference type="InterPro" id="IPR052553">
    <property type="entry name" value="CbiG_hydrolase"/>
</dbReference>
<dbReference type="RefSeq" id="WP_017262887.1">
    <property type="nucleotide sequence ID" value="NZ_AUAW01000006.1"/>
</dbReference>
<dbReference type="AlphaFoldDB" id="A0A0R1RM33"/>
<dbReference type="Pfam" id="PF11760">
    <property type="entry name" value="CbiG_N"/>
    <property type="match status" value="1"/>
</dbReference>
<evidence type="ECO:0000313" key="5">
    <source>
        <dbReference type="Proteomes" id="UP000051999"/>
    </source>
</evidence>
<dbReference type="Gene3D" id="3.40.50.11220">
    <property type="match status" value="1"/>
</dbReference>